<protein>
    <submittedName>
        <fullName evidence="4">PH01B015M02.13 protein</fullName>
    </submittedName>
</protein>
<dbReference type="Pfam" id="PF00160">
    <property type="entry name" value="Pro_isomerase"/>
    <property type="match status" value="2"/>
</dbReference>
<dbReference type="NCBIfam" id="TIGR01570">
    <property type="entry name" value="A_thal_3588"/>
    <property type="match status" value="1"/>
</dbReference>
<dbReference type="Pfam" id="PF04759">
    <property type="entry name" value="DUF617"/>
    <property type="match status" value="1"/>
</dbReference>
<dbReference type="PANTHER" id="PTHR31696:SF27">
    <property type="entry name" value="OS03G0811550 PROTEIN"/>
    <property type="match status" value="1"/>
</dbReference>
<dbReference type="AlphaFoldDB" id="L0P2K4"/>
<dbReference type="GO" id="GO:0003755">
    <property type="term" value="F:peptidyl-prolyl cis-trans isomerase activity"/>
    <property type="evidence" value="ECO:0007669"/>
    <property type="project" value="InterPro"/>
</dbReference>
<accession>L0P2K4</accession>
<feature type="domain" description="PPIase cyclophilin-type" evidence="3">
    <location>
        <begin position="38"/>
        <end position="390"/>
    </location>
</feature>
<dbReference type="Pfam" id="PF05633">
    <property type="entry name" value="ROH1-like"/>
    <property type="match status" value="1"/>
</dbReference>
<keyword evidence="1" id="KW-0175">Coiled coil</keyword>
<dbReference type="PRINTS" id="PR00153">
    <property type="entry name" value="CSAPPISMRASE"/>
</dbReference>
<feature type="compositionally biased region" description="Low complexity" evidence="2">
    <location>
        <begin position="400"/>
        <end position="416"/>
    </location>
</feature>
<evidence type="ECO:0000256" key="2">
    <source>
        <dbReference type="SAM" id="MobiDB-lite"/>
    </source>
</evidence>
<feature type="region of interest" description="Disordered" evidence="2">
    <location>
        <begin position="1"/>
        <end position="28"/>
    </location>
</feature>
<feature type="coiled-coil region" evidence="1">
    <location>
        <begin position="856"/>
        <end position="886"/>
    </location>
</feature>
<feature type="region of interest" description="Disordered" evidence="2">
    <location>
        <begin position="396"/>
        <end position="497"/>
    </location>
</feature>
<reference evidence="4" key="1">
    <citation type="submission" date="2012-05" db="EMBL/GenBank/DDBJ databases">
        <authorList>
            <person name="Han B."/>
            <person name="Lu Y."/>
            <person name="Feng Q."/>
            <person name="Zhao Q."/>
            <person name="Lu T.T."/>
            <person name="Li Y."/>
            <person name="Liu K.Y."/>
            <person name="Huang X.H."/>
            <person name="Fan D.L."/>
            <person name="Weng Q.J."/>
            <person name="Zhang L."/>
            <person name="Lu Y.Q."/>
            <person name="Guo Y.L."/>
            <person name="Li W.J."/>
            <person name="Zhou C.C."/>
            <person name="Lu H.Y."/>
            <person name="Huang T."/>
            <person name="Zhu C.R."/>
            <person name="Zhao Y."/>
            <person name="Hu T."/>
            <person name="Yao N."/>
        </authorList>
    </citation>
    <scope>NUCLEOTIDE SEQUENCE</scope>
</reference>
<dbReference type="GO" id="GO:0006457">
    <property type="term" value="P:protein folding"/>
    <property type="evidence" value="ECO:0007669"/>
    <property type="project" value="InterPro"/>
</dbReference>
<evidence type="ECO:0000313" key="4">
    <source>
        <dbReference type="EMBL" id="CCI55412.1"/>
    </source>
</evidence>
<dbReference type="Gene3D" id="2.40.100.10">
    <property type="entry name" value="Cyclophilin-like"/>
    <property type="match status" value="2"/>
</dbReference>
<dbReference type="PROSITE" id="PS50072">
    <property type="entry name" value="CSA_PPIASE_2"/>
    <property type="match status" value="1"/>
</dbReference>
<sequence length="914" mass="97267">MASSGGAAISAGPAPPSATASAVEWHQRPPNPKNPVVFFDVTIGSIPAGRIKMELFADLVPKTAENFRQFCTGEHRKSGLPQGYKGCQFHRVIKDFMIQGGDFLKGDGTGCTSIYGTKFDDENFIAKHTGPGLLSMLSRAAPPPPCHRLGCHVVGRPHEPLDAAPAYALTHAANQKSASRVRRALPSPTPRRTLSGLMSQWQSVSTLASYETTAAVATGSSMGAPRQRQTQSIMSGLDQRSIIMWIHDSSSYTVCTYTTVTTRPRAHPGGPPGPPETSQDVPRGHPGRTSRPPKRSDRPPGGLGSRPEEVVGPQTSPSSTRYSREANSGANSNGSQFFITCAKCEWLDNKHMVFGRVLGDGLLVVRKIENVASGPNNRPKLACVIRGIKNKQLLASGSVPSLPTTMPRTTPSSPLSHETPLRSPTAGGTPSRLAVAPASPSTPQCAIPASPHTPGRAGAGASTPPPATPRTPRPEITLRQPSSQASQKRAPAAVRKPSRALRAIRALFRSLPIIAPAACRPASALPRRYNKPHDGHAGGGARVTGTFYGHRRARITLAVQERPGSLPSLLLELGVPTGKLMQEISTGGHVRIALECEKKSKKSSPPDGNAGLLEEAMWTAYVNGRRVGYAVRREATDGDLAVMQLLSTVSVGAGVLPGDVLDEPAGAEADGEVAYMRAGFDRVPGSKDSESFYMVSPDADGAGGGTELSIFFVRFLRFAPFCLPLIADSCSCPLYFFAFALSVPPFQFLVAESQRHLAQPPQAPAAASVAVRRGLGLDLYTISLFLVFAMWALVAAVPCQDRSSVATNPPITPPKQTQWPTAMSALQEWIAEEWRRREKKGSLSGSAATTGHLAEMQAVQRAARELNSLLEEIAKEEEAAEAGVNEERTGEVVKRAEVLAAVCWALEEGLAPLE</sequence>
<dbReference type="EMBL" id="FO203443">
    <property type="protein sequence ID" value="CCI55412.1"/>
    <property type="molecule type" value="Genomic_DNA"/>
</dbReference>
<dbReference type="InterPro" id="IPR029000">
    <property type="entry name" value="Cyclophilin-like_dom_sf"/>
</dbReference>
<dbReference type="SUPFAM" id="SSF50891">
    <property type="entry name" value="Cyclophilin-like"/>
    <property type="match status" value="2"/>
</dbReference>
<feature type="region of interest" description="Disordered" evidence="2">
    <location>
        <begin position="263"/>
        <end position="332"/>
    </location>
</feature>
<dbReference type="PROSITE" id="PS00170">
    <property type="entry name" value="CSA_PPIASE_1"/>
    <property type="match status" value="1"/>
</dbReference>
<dbReference type="InterPro" id="IPR008511">
    <property type="entry name" value="ROH1-like"/>
</dbReference>
<feature type="compositionally biased region" description="Low complexity" evidence="2">
    <location>
        <begin position="1"/>
        <end position="22"/>
    </location>
</feature>
<feature type="compositionally biased region" description="Polar residues" evidence="2">
    <location>
        <begin position="313"/>
        <end position="332"/>
    </location>
</feature>
<dbReference type="GO" id="GO:0010274">
    <property type="term" value="P:hydrotropism"/>
    <property type="evidence" value="ECO:0007669"/>
    <property type="project" value="InterPro"/>
</dbReference>
<dbReference type="InterPro" id="IPR002130">
    <property type="entry name" value="Cyclophilin-type_PPIase_dom"/>
</dbReference>
<evidence type="ECO:0000259" key="3">
    <source>
        <dbReference type="PROSITE" id="PS50072"/>
    </source>
</evidence>
<evidence type="ECO:0000256" key="1">
    <source>
        <dbReference type="SAM" id="Coils"/>
    </source>
</evidence>
<organism evidence="4">
    <name type="scientific">Phyllostachys edulis</name>
    <name type="common">Tortoise shell bamboo</name>
    <name type="synonym">Bambusa edulis</name>
    <dbReference type="NCBI Taxonomy" id="38705"/>
    <lineage>
        <taxon>Eukaryota</taxon>
        <taxon>Viridiplantae</taxon>
        <taxon>Streptophyta</taxon>
        <taxon>Embryophyta</taxon>
        <taxon>Tracheophyta</taxon>
        <taxon>Spermatophyta</taxon>
        <taxon>Magnoliopsida</taxon>
        <taxon>Liliopsida</taxon>
        <taxon>Poales</taxon>
        <taxon>Poaceae</taxon>
        <taxon>BOP clade</taxon>
        <taxon>Bambusoideae</taxon>
        <taxon>Arundinarodae</taxon>
        <taxon>Arundinarieae</taxon>
        <taxon>Arundinariinae</taxon>
        <taxon>Phyllostachys</taxon>
    </lineage>
</organism>
<name>L0P2K4_PHYED</name>
<gene>
    <name evidence="4" type="primary">PH01B015M02.13</name>
</gene>
<dbReference type="InterPro" id="IPR006460">
    <property type="entry name" value="MIZ1-like_pln"/>
</dbReference>
<dbReference type="PANTHER" id="PTHR31696">
    <property type="entry name" value="PROTEIN MIZU-KUSSEI 1"/>
    <property type="match status" value="1"/>
</dbReference>
<dbReference type="InterPro" id="IPR020892">
    <property type="entry name" value="Cyclophilin-type_PPIase_CS"/>
</dbReference>
<proteinExistence type="predicted"/>
<feature type="compositionally biased region" description="Low complexity" evidence="2">
    <location>
        <begin position="453"/>
        <end position="462"/>
    </location>
</feature>